<dbReference type="PROSITE" id="PS01047">
    <property type="entry name" value="HMA_1"/>
    <property type="match status" value="1"/>
</dbReference>
<evidence type="ECO:0000259" key="2">
    <source>
        <dbReference type="PROSITE" id="PS50846"/>
    </source>
</evidence>
<dbReference type="GO" id="GO:0006825">
    <property type="term" value="P:copper ion transport"/>
    <property type="evidence" value="ECO:0007669"/>
    <property type="project" value="InterPro"/>
</dbReference>
<dbReference type="PROSITE" id="PS50846">
    <property type="entry name" value="HMA_2"/>
    <property type="match status" value="1"/>
</dbReference>
<name>A0A6S7BC56_9BURK</name>
<dbReference type="Gene3D" id="3.30.70.100">
    <property type="match status" value="1"/>
</dbReference>
<accession>A0A6S7BC56</accession>
<dbReference type="EMBL" id="CADIKM010000007">
    <property type="protein sequence ID" value="CAB3786115.1"/>
    <property type="molecule type" value="Genomic_DNA"/>
</dbReference>
<dbReference type="AlphaFoldDB" id="A0A6S7BC56"/>
<protein>
    <submittedName>
        <fullName evidence="3">Copper chaperone CopZ</fullName>
    </submittedName>
</protein>
<dbReference type="PRINTS" id="PR00944">
    <property type="entry name" value="CUEXPORT"/>
</dbReference>
<dbReference type="CDD" id="cd00371">
    <property type="entry name" value="HMA"/>
    <property type="match status" value="1"/>
</dbReference>
<keyword evidence="1" id="KW-0479">Metal-binding</keyword>
<dbReference type="GO" id="GO:0005507">
    <property type="term" value="F:copper ion binding"/>
    <property type="evidence" value="ECO:0007669"/>
    <property type="project" value="InterPro"/>
</dbReference>
<feature type="domain" description="HMA" evidence="2">
    <location>
        <begin position="1"/>
        <end position="63"/>
    </location>
</feature>
<dbReference type="Pfam" id="PF00403">
    <property type="entry name" value="HMA"/>
    <property type="match status" value="1"/>
</dbReference>
<reference evidence="3 4" key="1">
    <citation type="submission" date="2020-04" db="EMBL/GenBank/DDBJ databases">
        <authorList>
            <person name="De Canck E."/>
        </authorList>
    </citation>
    <scope>NUCLEOTIDE SEQUENCE [LARGE SCALE GENOMIC DNA]</scope>
    <source>
        <strain evidence="3 4">LMG 28138</strain>
    </source>
</reference>
<dbReference type="InterPro" id="IPR017969">
    <property type="entry name" value="Heavy-metal-associated_CS"/>
</dbReference>
<dbReference type="SUPFAM" id="SSF55008">
    <property type="entry name" value="HMA, heavy metal-associated domain"/>
    <property type="match status" value="1"/>
</dbReference>
<dbReference type="RefSeq" id="WP_175104768.1">
    <property type="nucleotide sequence ID" value="NZ_CADIKM010000007.1"/>
</dbReference>
<dbReference type="Proteomes" id="UP000494115">
    <property type="component" value="Unassembled WGS sequence"/>
</dbReference>
<dbReference type="InterPro" id="IPR000428">
    <property type="entry name" value="Cu-bd"/>
</dbReference>
<gene>
    <name evidence="3" type="primary">copZ</name>
    <name evidence="3" type="ORF">LMG28138_02176</name>
</gene>
<dbReference type="InterPro" id="IPR036163">
    <property type="entry name" value="HMA_dom_sf"/>
</dbReference>
<keyword evidence="4" id="KW-1185">Reference proteome</keyword>
<dbReference type="InterPro" id="IPR006121">
    <property type="entry name" value="HMA_dom"/>
</dbReference>
<organism evidence="3 4">
    <name type="scientific">Pararobbsia alpina</name>
    <dbReference type="NCBI Taxonomy" id="621374"/>
    <lineage>
        <taxon>Bacteria</taxon>
        <taxon>Pseudomonadati</taxon>
        <taxon>Pseudomonadota</taxon>
        <taxon>Betaproteobacteria</taxon>
        <taxon>Burkholderiales</taxon>
        <taxon>Burkholderiaceae</taxon>
        <taxon>Pararobbsia</taxon>
    </lineage>
</organism>
<proteinExistence type="predicted"/>
<evidence type="ECO:0000256" key="1">
    <source>
        <dbReference type="ARBA" id="ARBA00022723"/>
    </source>
</evidence>
<sequence length="64" mass="6660">MVELKVEGMSCQHCVAAVTQAVQDVDQKASVKVELAGGRVCVESNIPREALAAAIEDAGYTVVA</sequence>
<evidence type="ECO:0000313" key="3">
    <source>
        <dbReference type="EMBL" id="CAB3786115.1"/>
    </source>
</evidence>
<evidence type="ECO:0000313" key="4">
    <source>
        <dbReference type="Proteomes" id="UP000494115"/>
    </source>
</evidence>